<name>A0A402B2P7_9CHLR</name>
<dbReference type="AlphaFoldDB" id="A0A402B2P7"/>
<dbReference type="OrthoDB" id="155383at2"/>
<dbReference type="EMBL" id="BIFT01000001">
    <property type="protein sequence ID" value="GCE25619.1"/>
    <property type="molecule type" value="Genomic_DNA"/>
</dbReference>
<proteinExistence type="predicted"/>
<evidence type="ECO:0000313" key="4">
    <source>
        <dbReference type="Proteomes" id="UP000287171"/>
    </source>
</evidence>
<keyword evidence="4" id="KW-1185">Reference proteome</keyword>
<dbReference type="InterPro" id="IPR015943">
    <property type="entry name" value="WD40/YVTN_repeat-like_dom_sf"/>
</dbReference>
<feature type="transmembrane region" description="Helical" evidence="1">
    <location>
        <begin position="105"/>
        <end position="127"/>
    </location>
</feature>
<dbReference type="Gene3D" id="2.130.10.10">
    <property type="entry name" value="YVTN repeat-like/Quinoprotein amine dehydrogenase"/>
    <property type="match status" value="1"/>
</dbReference>
<dbReference type="PANTHER" id="PTHR34512:SF30">
    <property type="entry name" value="OUTER MEMBRANE PROTEIN ASSEMBLY FACTOR BAMB"/>
    <property type="match status" value="1"/>
</dbReference>
<evidence type="ECO:0000313" key="3">
    <source>
        <dbReference type="EMBL" id="GCE25619.1"/>
    </source>
</evidence>
<dbReference type="Pfam" id="PF13360">
    <property type="entry name" value="PQQ_2"/>
    <property type="match status" value="1"/>
</dbReference>
<sequence>MSQDEARESLTPENIDQYIAQMANGEPAEARLNTHLQQFFQEEAEEDAALERVHQRLHLHMSIEAQKKNLLAAQRSTTQRDHRERNHPMNIAVNAPRGPIINRRVVLAVASTAAILLVASFLFALHLRQPSLPTATITPTYTQSKPIYVNFENQLVKLDPQTKHVLWRYQIGTDPNTDVITGNPVVSGNTIYFVMQKTGKIYAVDAQTGKLRWNNLLSTIMVEQPYIVDGVVYVGYKVNNNDQILTEVRAFNTNGTIKKNYGSIGTIEGIINGVMYTYTCTLQPNTPSSPSETKPIKNTLTAIRISDGHQLWQRILSEGKQVWPGFSNTHSVIAHVSVQGSILYVPADLSTVYQGTSRPYTPISYMYGLDIQTGAPVWKSPVINSGNVTEPILDKGKLIYFIDATKGEVDALDPLTNTFAWKKSFPGWTTRGSSIIVDNTMYIEQLQNYGQDASGRIISLDTRTGKQNNKITTFKIPQWQSWSTAHFVPEDHAIFLATSSNIIGIDVHSGNSKVNISLNTLFGKNMDFATAMHTITIVH</sequence>
<gene>
    <name evidence="3" type="ORF">KDA_11030</name>
</gene>
<feature type="domain" description="Pyrrolo-quinoline quinone repeat" evidence="2">
    <location>
        <begin position="155"/>
        <end position="320"/>
    </location>
</feature>
<dbReference type="InterPro" id="IPR011047">
    <property type="entry name" value="Quinoprotein_ADH-like_sf"/>
</dbReference>
<keyword evidence="1" id="KW-1133">Transmembrane helix</keyword>
<dbReference type="InterPro" id="IPR018391">
    <property type="entry name" value="PQQ_b-propeller_rpt"/>
</dbReference>
<keyword evidence="1" id="KW-0812">Transmembrane</keyword>
<dbReference type="Gene3D" id="2.40.128.630">
    <property type="match status" value="1"/>
</dbReference>
<dbReference type="SMART" id="SM00564">
    <property type="entry name" value="PQQ"/>
    <property type="match status" value="5"/>
</dbReference>
<dbReference type="Proteomes" id="UP000287171">
    <property type="component" value="Unassembled WGS sequence"/>
</dbReference>
<evidence type="ECO:0000259" key="2">
    <source>
        <dbReference type="Pfam" id="PF13360"/>
    </source>
</evidence>
<organism evidence="3 4">
    <name type="scientific">Dictyobacter alpinus</name>
    <dbReference type="NCBI Taxonomy" id="2014873"/>
    <lineage>
        <taxon>Bacteria</taxon>
        <taxon>Bacillati</taxon>
        <taxon>Chloroflexota</taxon>
        <taxon>Ktedonobacteria</taxon>
        <taxon>Ktedonobacterales</taxon>
        <taxon>Dictyobacteraceae</taxon>
        <taxon>Dictyobacter</taxon>
    </lineage>
</organism>
<dbReference type="PANTHER" id="PTHR34512">
    <property type="entry name" value="CELL SURFACE PROTEIN"/>
    <property type="match status" value="1"/>
</dbReference>
<dbReference type="RefSeq" id="WP_126626182.1">
    <property type="nucleotide sequence ID" value="NZ_BIFT01000001.1"/>
</dbReference>
<dbReference type="InterPro" id="IPR002372">
    <property type="entry name" value="PQQ_rpt_dom"/>
</dbReference>
<reference evidence="4" key="1">
    <citation type="submission" date="2018-12" db="EMBL/GenBank/DDBJ databases">
        <title>Tengunoibacter tsumagoiensis gen. nov., sp. nov., Dictyobacter kobayashii sp. nov., D. alpinus sp. nov., and D. joshuensis sp. nov. and description of Dictyobacteraceae fam. nov. within the order Ktedonobacterales isolated from Tengu-no-mugimeshi.</title>
        <authorList>
            <person name="Wang C.M."/>
            <person name="Zheng Y."/>
            <person name="Sakai Y."/>
            <person name="Toyoda A."/>
            <person name="Minakuchi Y."/>
            <person name="Abe K."/>
            <person name="Yokota A."/>
            <person name="Yabe S."/>
        </authorList>
    </citation>
    <scope>NUCLEOTIDE SEQUENCE [LARGE SCALE GENOMIC DNA]</scope>
    <source>
        <strain evidence="4">Uno16</strain>
    </source>
</reference>
<evidence type="ECO:0000256" key="1">
    <source>
        <dbReference type="SAM" id="Phobius"/>
    </source>
</evidence>
<comment type="caution">
    <text evidence="3">The sequence shown here is derived from an EMBL/GenBank/DDBJ whole genome shotgun (WGS) entry which is preliminary data.</text>
</comment>
<keyword evidence="1" id="KW-0472">Membrane</keyword>
<accession>A0A402B2P7</accession>
<dbReference type="SUPFAM" id="SSF50998">
    <property type="entry name" value="Quinoprotein alcohol dehydrogenase-like"/>
    <property type="match status" value="1"/>
</dbReference>
<protein>
    <recommendedName>
        <fullName evidence="2">Pyrrolo-quinoline quinone repeat domain-containing protein</fullName>
    </recommendedName>
</protein>